<keyword evidence="2" id="KW-1185">Reference proteome</keyword>
<sequence length="139" mass="16411">MSRYRSEDNNIFVISDTYFSFNYSTKDYSRFIFKSKILNKAQLVNEVVKAYVEDNPNVTFAELKSVFPDKYQKNYGIFDKYAKAYNIYSESGYKRYYIKDVQTINLIDEKIATCNQWNSHSIASFIKLAKELGYSIELK</sequence>
<dbReference type="Proteomes" id="UP001226020">
    <property type="component" value="Unassembled WGS sequence"/>
</dbReference>
<evidence type="ECO:0000313" key="1">
    <source>
        <dbReference type="EMBL" id="MDP8148113.1"/>
    </source>
</evidence>
<accession>A0AAW8CJZ5</accession>
<reference evidence="1 2" key="1">
    <citation type="journal article" date="2023" name="Front. Microbiol.">
        <title>Phylogeography and host specificity of Pasteurellaceae pathogenic to sea-farmed fish in the north-east Atlantic.</title>
        <authorList>
            <person name="Gulla S."/>
            <person name="Colquhoun D.J."/>
            <person name="Olsen A.B."/>
            <person name="Spilsberg B."/>
            <person name="Lagesen K."/>
            <person name="Aakesson C.P."/>
            <person name="Strom S."/>
            <person name="Manji F."/>
            <person name="Birkbeck T.H."/>
            <person name="Nilsen H.K."/>
        </authorList>
    </citation>
    <scope>NUCLEOTIDE SEQUENCE [LARGE SCALE GENOMIC DNA]</scope>
    <source>
        <strain evidence="1 2">NVIB3131</strain>
    </source>
</reference>
<dbReference type="EMBL" id="JASAXT010000004">
    <property type="protein sequence ID" value="MDP8148113.1"/>
    <property type="molecule type" value="Genomic_DNA"/>
</dbReference>
<protein>
    <submittedName>
        <fullName evidence="1">Uncharacterized protein</fullName>
    </submittedName>
</protein>
<dbReference type="RefSeq" id="WP_306351143.1">
    <property type="nucleotide sequence ID" value="NZ_JASAWV010000004.1"/>
</dbReference>
<organism evidence="1 2">
    <name type="scientific">Phocoenobacter atlanticus subsp. atlanticus</name>
    <dbReference type="NCBI Taxonomy" id="3061285"/>
    <lineage>
        <taxon>Bacteria</taxon>
        <taxon>Pseudomonadati</taxon>
        <taxon>Pseudomonadota</taxon>
        <taxon>Gammaproteobacteria</taxon>
        <taxon>Pasteurellales</taxon>
        <taxon>Pasteurellaceae</taxon>
        <taxon>Phocoenobacter</taxon>
        <taxon>Phocoenobacter atlanticus</taxon>
    </lineage>
</organism>
<gene>
    <name evidence="1" type="ORF">QJU57_03330</name>
</gene>
<proteinExistence type="predicted"/>
<evidence type="ECO:0000313" key="2">
    <source>
        <dbReference type="Proteomes" id="UP001226020"/>
    </source>
</evidence>
<name>A0AAW8CJZ5_9PAST</name>
<dbReference type="AlphaFoldDB" id="A0AAW8CJZ5"/>
<comment type="caution">
    <text evidence="1">The sequence shown here is derived from an EMBL/GenBank/DDBJ whole genome shotgun (WGS) entry which is preliminary data.</text>
</comment>